<name>A0A8X6M868_NEPPI</name>
<feature type="region of interest" description="Disordered" evidence="1">
    <location>
        <begin position="93"/>
        <end position="169"/>
    </location>
</feature>
<protein>
    <submittedName>
        <fullName evidence="2">Uncharacterized protein</fullName>
    </submittedName>
</protein>
<evidence type="ECO:0000313" key="3">
    <source>
        <dbReference type="Proteomes" id="UP000887013"/>
    </source>
</evidence>
<reference evidence="2" key="1">
    <citation type="submission" date="2020-08" db="EMBL/GenBank/DDBJ databases">
        <title>Multicomponent nature underlies the extraordinary mechanical properties of spider dragline silk.</title>
        <authorList>
            <person name="Kono N."/>
            <person name="Nakamura H."/>
            <person name="Mori M."/>
            <person name="Yoshida Y."/>
            <person name="Ohtoshi R."/>
            <person name="Malay A.D."/>
            <person name="Moran D.A.P."/>
            <person name="Tomita M."/>
            <person name="Numata K."/>
            <person name="Arakawa K."/>
        </authorList>
    </citation>
    <scope>NUCLEOTIDE SEQUENCE</scope>
</reference>
<organism evidence="2 3">
    <name type="scientific">Nephila pilipes</name>
    <name type="common">Giant wood spider</name>
    <name type="synonym">Nephila maculata</name>
    <dbReference type="NCBI Taxonomy" id="299642"/>
    <lineage>
        <taxon>Eukaryota</taxon>
        <taxon>Metazoa</taxon>
        <taxon>Ecdysozoa</taxon>
        <taxon>Arthropoda</taxon>
        <taxon>Chelicerata</taxon>
        <taxon>Arachnida</taxon>
        <taxon>Araneae</taxon>
        <taxon>Araneomorphae</taxon>
        <taxon>Entelegynae</taxon>
        <taxon>Araneoidea</taxon>
        <taxon>Nephilidae</taxon>
        <taxon>Nephila</taxon>
    </lineage>
</organism>
<feature type="compositionally biased region" description="Basic residues" evidence="1">
    <location>
        <begin position="133"/>
        <end position="169"/>
    </location>
</feature>
<dbReference type="Proteomes" id="UP000887013">
    <property type="component" value="Unassembled WGS sequence"/>
</dbReference>
<dbReference type="EMBL" id="BMAW01041573">
    <property type="protein sequence ID" value="GFS29573.1"/>
    <property type="molecule type" value="Genomic_DNA"/>
</dbReference>
<evidence type="ECO:0000313" key="2">
    <source>
        <dbReference type="EMBL" id="GFS29573.1"/>
    </source>
</evidence>
<comment type="caution">
    <text evidence="2">The sequence shown here is derived from an EMBL/GenBank/DDBJ whole genome shotgun (WGS) entry which is preliminary data.</text>
</comment>
<feature type="compositionally biased region" description="Basic residues" evidence="1">
    <location>
        <begin position="93"/>
        <end position="105"/>
    </location>
</feature>
<gene>
    <name evidence="2" type="ORF">NPIL_227901</name>
</gene>
<proteinExistence type="predicted"/>
<keyword evidence="3" id="KW-1185">Reference proteome</keyword>
<sequence>MNISIHQPSYKGNGSLGRKPEKLDTIFEINTKNRNKSYFLKIIRELQILESSFMHPIETSAEKKFLGAKFKYFLKNSLSGNFINDSDQCYKISKHGRKRNARKGKTRPEKDCPIRVTKRKKSQNPSNTSTTYQRRRSTRRQTRPSLRVRRIVKRRRSKKAKERRRKKAI</sequence>
<dbReference type="AlphaFoldDB" id="A0A8X6M868"/>
<evidence type="ECO:0000256" key="1">
    <source>
        <dbReference type="SAM" id="MobiDB-lite"/>
    </source>
</evidence>
<accession>A0A8X6M868</accession>